<name>A0A3A2ZMC0_9EURO</name>
<evidence type="ECO:0000259" key="7">
    <source>
        <dbReference type="Pfam" id="PF01702"/>
    </source>
</evidence>
<evidence type="ECO:0000256" key="4">
    <source>
        <dbReference type="ARBA" id="ARBA00022833"/>
    </source>
</evidence>
<dbReference type="GO" id="GO:0006400">
    <property type="term" value="P:tRNA modification"/>
    <property type="evidence" value="ECO:0007669"/>
    <property type="project" value="InterPro"/>
</dbReference>
<dbReference type="PANTHER" id="PTHR46064">
    <property type="entry name" value="QUEUINE TRNA-RIBOSYLTRANSFERASE ACCESSORY SUBUNIT 2"/>
    <property type="match status" value="1"/>
</dbReference>
<evidence type="ECO:0000313" key="8">
    <source>
        <dbReference type="EMBL" id="RJE19015.1"/>
    </source>
</evidence>
<feature type="compositionally biased region" description="Basic and acidic residues" evidence="6">
    <location>
        <begin position="449"/>
        <end position="460"/>
    </location>
</feature>
<dbReference type="FunFam" id="3.20.20.105:FF:000007">
    <property type="entry name" value="Queuine tRNA-ribosyltransferase accessory subunit 2"/>
    <property type="match status" value="1"/>
</dbReference>
<sequence>MGSGSDMVNFNILSPGVAPVLSPRLGKLALAGRKSICTPHYLPLTTRGAVPHLSHDVIRDHTTVGSVYVGLEDSQRNFPLTQQRPPGLRSVIEKEKKHGGPPLYKTPAAPHESALRKFISAPEEFLLIMGARRQPPVACPTPNSPTSISILTSVGFRQLDAEEYIQATRTLRPDIIVGMADLILGRQAGKKRCEKMVDRTHAHTRDATERLYGSSKVEERSKTAYFAPILPLENTQQLLYLEELQDELRDFISGLALYESASLSIIPEPLGTLPRLLFNEPATPHEVLKEIALGADLLTLPFLVKSSDAGMAFDFAFPPPSKSSEQTARPLALNLRSPTNATDLSPLSENCKCYACRNHHRAYLNHLLNAKEMLAWTLLQIHNHHVLDNFFAGIRESIKNGTFEQHADSFHKVYAPAFPEQTGEGPRLRGYQLSPGGPNQPPRHPKVFNRLDDAFDKYAESKSSLGTPDAGSDELESRGFAEKKDH</sequence>
<accession>A0A3A2ZMC0</accession>
<feature type="compositionally biased region" description="Basic and acidic residues" evidence="6">
    <location>
        <begin position="475"/>
        <end position="486"/>
    </location>
</feature>
<evidence type="ECO:0000256" key="2">
    <source>
        <dbReference type="ARBA" id="ARBA00022694"/>
    </source>
</evidence>
<evidence type="ECO:0000256" key="5">
    <source>
        <dbReference type="HAMAP-Rule" id="MF_03043"/>
    </source>
</evidence>
<reference evidence="9" key="1">
    <citation type="submission" date="2017-02" db="EMBL/GenBank/DDBJ databases">
        <authorList>
            <person name="Tafer H."/>
            <person name="Lopandic K."/>
        </authorList>
    </citation>
    <scope>NUCLEOTIDE SEQUENCE [LARGE SCALE GENOMIC DNA]</scope>
    <source>
        <strain evidence="9">CBS 366.77</strain>
    </source>
</reference>
<dbReference type="InterPro" id="IPR036511">
    <property type="entry name" value="TGT-like_sf"/>
</dbReference>
<keyword evidence="9" id="KW-1185">Reference proteome</keyword>
<dbReference type="NCBIfam" id="TIGR00449">
    <property type="entry name" value="tgt_general"/>
    <property type="match status" value="1"/>
</dbReference>
<comment type="subcellular location">
    <subcellularLocation>
        <location evidence="5">Cytoplasm</location>
    </subcellularLocation>
</comment>
<dbReference type="GO" id="GO:0008479">
    <property type="term" value="F:tRNA-guanosine(34) queuine transglycosylase activity"/>
    <property type="evidence" value="ECO:0007669"/>
    <property type="project" value="UniProtKB-UniRule"/>
</dbReference>
<dbReference type="Gene3D" id="3.20.20.105">
    <property type="entry name" value="Queuine tRNA-ribosyltransferase-like"/>
    <property type="match status" value="1"/>
</dbReference>
<dbReference type="GO" id="GO:0005737">
    <property type="term" value="C:cytoplasm"/>
    <property type="evidence" value="ECO:0007669"/>
    <property type="project" value="UniProtKB-SubCell"/>
</dbReference>
<comment type="function">
    <text evidence="5">Non-catalytic subunit of the queuine tRNA-ribosyltransferase (TGT) that catalyzes the base-exchange of a guanine (G) residue with queuine (Q) at position 34 (anticodon wobble position) in tRNAs with GU(N) anticodons (tRNA-Asp, -Asn, -His and -Tyr), resulting in the hypermodified nucleoside queuosine (7-(((4,5-cis-dihydroxy-2-cyclopenten-1-yl)amino)methyl)-7-deazaguanosine).</text>
</comment>
<evidence type="ECO:0000256" key="3">
    <source>
        <dbReference type="ARBA" id="ARBA00022723"/>
    </source>
</evidence>
<dbReference type="HAMAP" id="MF_03043">
    <property type="entry name" value="QTRT2"/>
    <property type="match status" value="1"/>
</dbReference>
<feature type="domain" description="tRNA-guanine(15) transglycosylase-like" evidence="7">
    <location>
        <begin position="112"/>
        <end position="414"/>
    </location>
</feature>
<dbReference type="OrthoDB" id="27601at2759"/>
<comment type="caution">
    <text evidence="8">The sequence shown here is derived from an EMBL/GenBank/DDBJ whole genome shotgun (WGS) entry which is preliminary data.</text>
</comment>
<dbReference type="PANTHER" id="PTHR46064:SF1">
    <property type="entry name" value="QUEUINE TRNA-RIBOSYLTRANSFERASE ACCESSORY SUBUNIT 2"/>
    <property type="match status" value="1"/>
</dbReference>
<organism evidence="8 9">
    <name type="scientific">Aspergillus sclerotialis</name>
    <dbReference type="NCBI Taxonomy" id="2070753"/>
    <lineage>
        <taxon>Eukaryota</taxon>
        <taxon>Fungi</taxon>
        <taxon>Dikarya</taxon>
        <taxon>Ascomycota</taxon>
        <taxon>Pezizomycotina</taxon>
        <taxon>Eurotiomycetes</taxon>
        <taxon>Eurotiomycetidae</taxon>
        <taxon>Eurotiales</taxon>
        <taxon>Aspergillaceae</taxon>
        <taxon>Aspergillus</taxon>
        <taxon>Aspergillus subgen. Polypaecilum</taxon>
    </lineage>
</organism>
<feature type="binding site" evidence="5">
    <location>
        <position position="382"/>
    </location>
    <ligand>
        <name>Zn(2+)</name>
        <dbReference type="ChEBI" id="CHEBI:29105"/>
    </ligand>
</feature>
<keyword evidence="2 5" id="KW-0819">tRNA processing</keyword>
<gene>
    <name evidence="8" type="ORF">PHISCL_08644</name>
</gene>
<comment type="similarity">
    <text evidence="5">Belongs to the queuine tRNA-ribosyltransferase family. QTRT2 subfamily.</text>
</comment>
<keyword evidence="1 5" id="KW-0963">Cytoplasm</keyword>
<dbReference type="InterPro" id="IPR028592">
    <property type="entry name" value="QTRTD1"/>
</dbReference>
<dbReference type="SUPFAM" id="SSF51713">
    <property type="entry name" value="tRNA-guanine transglycosylase"/>
    <property type="match status" value="1"/>
</dbReference>
<feature type="region of interest" description="Disordered" evidence="6">
    <location>
        <begin position="418"/>
        <end position="486"/>
    </location>
</feature>
<dbReference type="EMBL" id="MVGC01000461">
    <property type="protein sequence ID" value="RJE19015.1"/>
    <property type="molecule type" value="Genomic_DNA"/>
</dbReference>
<dbReference type="Proteomes" id="UP000266188">
    <property type="component" value="Unassembled WGS sequence"/>
</dbReference>
<comment type="subunit">
    <text evidence="5">Heterodimer of a catalytic subunit and an accessory subunit.</text>
</comment>
<keyword evidence="3 5" id="KW-0479">Metal-binding</keyword>
<dbReference type="GO" id="GO:0046872">
    <property type="term" value="F:metal ion binding"/>
    <property type="evidence" value="ECO:0007669"/>
    <property type="project" value="UniProtKB-KW"/>
</dbReference>
<evidence type="ECO:0000256" key="1">
    <source>
        <dbReference type="ARBA" id="ARBA00022490"/>
    </source>
</evidence>
<dbReference type="InterPro" id="IPR002616">
    <property type="entry name" value="tRNA_ribo_trans-like"/>
</dbReference>
<proteinExistence type="inferred from homology"/>
<feature type="binding site" evidence="5">
    <location>
        <position position="356"/>
    </location>
    <ligand>
        <name>Zn(2+)</name>
        <dbReference type="ChEBI" id="CHEBI:29105"/>
    </ligand>
</feature>
<dbReference type="AlphaFoldDB" id="A0A3A2ZMC0"/>
<keyword evidence="4 5" id="KW-0862">Zinc</keyword>
<comment type="cofactor">
    <cofactor evidence="5">
        <name>Zn(2+)</name>
        <dbReference type="ChEBI" id="CHEBI:29105"/>
    </cofactor>
    <text evidence="5">Binds 1 zinc ion per subunit.</text>
</comment>
<feature type="binding site" evidence="5">
    <location>
        <position position="351"/>
    </location>
    <ligand>
        <name>Zn(2+)</name>
        <dbReference type="ChEBI" id="CHEBI:29105"/>
    </ligand>
</feature>
<dbReference type="InterPro" id="IPR050852">
    <property type="entry name" value="Queuine_tRNA-ribosyltrfase"/>
</dbReference>
<evidence type="ECO:0000256" key="6">
    <source>
        <dbReference type="SAM" id="MobiDB-lite"/>
    </source>
</evidence>
<feature type="binding site" evidence="5">
    <location>
        <position position="353"/>
    </location>
    <ligand>
        <name>Zn(2+)</name>
        <dbReference type="ChEBI" id="CHEBI:29105"/>
    </ligand>
</feature>
<dbReference type="STRING" id="2070753.A0A3A2ZMC0"/>
<evidence type="ECO:0000313" key="9">
    <source>
        <dbReference type="Proteomes" id="UP000266188"/>
    </source>
</evidence>
<dbReference type="Pfam" id="PF01702">
    <property type="entry name" value="TGT"/>
    <property type="match status" value="1"/>
</dbReference>
<protein>
    <recommendedName>
        <fullName evidence="5">Queuine tRNA-ribosyltransferase accessory subunit 2</fullName>
    </recommendedName>
    <alternativeName>
        <fullName evidence="5">Queuine tRNA-ribosyltransferase domain-containing protein 1</fullName>
    </alternativeName>
</protein>